<dbReference type="Proteomes" id="UP000277300">
    <property type="component" value="Unassembled WGS sequence"/>
</dbReference>
<sequence>MLDAQDVVGESCGSQFDSESSVLMSVRAELPHLPILASNSVNSSEFQGSGLWRQQKRIQRDETKPQRHLLDDWKNRDTQRFKTHQSASAMVLARKRKRDEQRRKCGDKRQCTDSDAASEHNGESEQDSLDMEEQLTAFVEYVAFLMTLDKV</sequence>
<feature type="compositionally biased region" description="Basic and acidic residues" evidence="1">
    <location>
        <begin position="98"/>
        <end position="123"/>
    </location>
</feature>
<feature type="region of interest" description="Disordered" evidence="1">
    <location>
        <begin position="42"/>
        <end position="130"/>
    </location>
</feature>
<dbReference type="OrthoDB" id="166387at2759"/>
<evidence type="ECO:0000313" key="4">
    <source>
        <dbReference type="Proteomes" id="UP000277300"/>
    </source>
</evidence>
<accession>A0A3F2S0B2</accession>
<feature type="compositionally biased region" description="Basic and acidic residues" evidence="1">
    <location>
        <begin position="58"/>
        <end position="80"/>
    </location>
</feature>
<dbReference type="EMBL" id="MBAD02002291">
    <property type="protein sequence ID" value="RLN48569.1"/>
    <property type="molecule type" value="Genomic_DNA"/>
</dbReference>
<comment type="caution">
    <text evidence="3">The sequence shown here is derived from an EMBL/GenBank/DDBJ whole genome shotgun (WGS) entry which is preliminary data.</text>
</comment>
<evidence type="ECO:0000313" key="2">
    <source>
        <dbReference type="EMBL" id="RLN48569.1"/>
    </source>
</evidence>
<name>A0A3F2S0B2_9STRA</name>
<dbReference type="AlphaFoldDB" id="A0A3F2S0B2"/>
<evidence type="ECO:0000313" key="5">
    <source>
        <dbReference type="Proteomes" id="UP000284657"/>
    </source>
</evidence>
<organism evidence="3 4">
    <name type="scientific">Phytophthora kernoviae</name>
    <dbReference type="NCBI Taxonomy" id="325452"/>
    <lineage>
        <taxon>Eukaryota</taxon>
        <taxon>Sar</taxon>
        <taxon>Stramenopiles</taxon>
        <taxon>Oomycota</taxon>
        <taxon>Peronosporomycetes</taxon>
        <taxon>Peronosporales</taxon>
        <taxon>Peronosporaceae</taxon>
        <taxon>Phytophthora</taxon>
    </lineage>
</organism>
<dbReference type="EMBL" id="MBDO02000019">
    <property type="protein sequence ID" value="RLN67839.1"/>
    <property type="molecule type" value="Genomic_DNA"/>
</dbReference>
<gene>
    <name evidence="2" type="ORF">BBJ29_005145</name>
    <name evidence="3" type="ORF">BBP00_00001404</name>
</gene>
<protein>
    <submittedName>
        <fullName evidence="3">Uncharacterized protein</fullName>
    </submittedName>
</protein>
<evidence type="ECO:0000256" key="1">
    <source>
        <dbReference type="SAM" id="MobiDB-lite"/>
    </source>
</evidence>
<proteinExistence type="predicted"/>
<evidence type="ECO:0000313" key="3">
    <source>
        <dbReference type="EMBL" id="RLN67839.1"/>
    </source>
</evidence>
<dbReference type="Proteomes" id="UP000284657">
    <property type="component" value="Unassembled WGS sequence"/>
</dbReference>
<reference evidence="4 5" key="1">
    <citation type="submission" date="2018-07" db="EMBL/GenBank/DDBJ databases">
        <title>Genome sequencing of oomycete isolates from Chile give support for New Zealand origin for Phytophthora kernoviae and make available the first Nothophytophthora sp. genome.</title>
        <authorList>
            <person name="Studholme D.J."/>
            <person name="Sanfuentes E."/>
            <person name="Panda P."/>
            <person name="Hill R."/>
            <person name="Sambles C."/>
            <person name="Grant M."/>
            <person name="Williams N.M."/>
            <person name="Mcdougal R.L."/>
        </authorList>
    </citation>
    <scope>NUCLEOTIDE SEQUENCE [LARGE SCALE GENOMIC DNA]</scope>
    <source>
        <strain evidence="3">Chile6</strain>
        <strain evidence="2">Chile7</strain>
    </source>
</reference>